<dbReference type="PANTHER" id="PTHR23416">
    <property type="entry name" value="SIALIC ACID SYNTHASE-RELATED"/>
    <property type="match status" value="1"/>
</dbReference>
<evidence type="ECO:0000256" key="1">
    <source>
        <dbReference type="ARBA" id="ARBA00007274"/>
    </source>
</evidence>
<dbReference type="Pfam" id="PF00132">
    <property type="entry name" value="Hexapep"/>
    <property type="match status" value="1"/>
</dbReference>
<name>A0AB39W4V2_9FLAO</name>
<dbReference type="EMBL" id="CP165625">
    <property type="protein sequence ID" value="XDU95684.1"/>
    <property type="molecule type" value="Genomic_DNA"/>
</dbReference>
<evidence type="ECO:0000256" key="2">
    <source>
        <dbReference type="ARBA" id="ARBA00022679"/>
    </source>
</evidence>
<evidence type="ECO:0000256" key="4">
    <source>
        <dbReference type="ARBA" id="ARBA00023315"/>
    </source>
</evidence>
<evidence type="ECO:0000256" key="3">
    <source>
        <dbReference type="ARBA" id="ARBA00022737"/>
    </source>
</evidence>
<keyword evidence="4" id="KW-0012">Acyltransferase</keyword>
<organism evidence="5">
    <name type="scientific">Flavobacterium sp. WC2409</name>
    <dbReference type="NCBI Taxonomy" id="3234139"/>
    <lineage>
        <taxon>Bacteria</taxon>
        <taxon>Pseudomonadati</taxon>
        <taxon>Bacteroidota</taxon>
        <taxon>Flavobacteriia</taxon>
        <taxon>Flavobacteriales</taxon>
        <taxon>Flavobacteriaceae</taxon>
        <taxon>Flavobacterium</taxon>
    </lineage>
</organism>
<dbReference type="CDD" id="cd04647">
    <property type="entry name" value="LbH_MAT_like"/>
    <property type="match status" value="1"/>
</dbReference>
<dbReference type="InterPro" id="IPR051159">
    <property type="entry name" value="Hexapeptide_acetyltransf"/>
</dbReference>
<protein>
    <submittedName>
        <fullName evidence="5">DapH/DapD/GlmU-related protein</fullName>
    </submittedName>
</protein>
<gene>
    <name evidence="5" type="ORF">AB3G34_00855</name>
</gene>
<dbReference type="AlphaFoldDB" id="A0AB39W4V2"/>
<reference evidence="5" key="1">
    <citation type="submission" date="2024-07" db="EMBL/GenBank/DDBJ databases">
        <authorList>
            <person name="Biller S.J."/>
        </authorList>
    </citation>
    <scope>NUCLEOTIDE SEQUENCE</scope>
    <source>
        <strain evidence="5">WC2409</strain>
    </source>
</reference>
<dbReference type="Gene3D" id="2.160.10.10">
    <property type="entry name" value="Hexapeptide repeat proteins"/>
    <property type="match status" value="1"/>
</dbReference>
<sequence>MIRFIYRMYERIYKKIFFHLSHHLTAFYFRNNGIIWKNFTSIGVPLLDIKKSSVVQFGVDLVLVNKDKFATLGKNNRCKFVVAENAQLIVGDKVAMSNATIVATKAITLGNNIMIGGGVTIVDSDFHSLNPEHWHSSKDEANMKSETVTIHDNVFIGMDSIILKGVTIGSNSVIAAGSVVSRDIPFNQIWGGNPAKFIRQNNLI</sequence>
<keyword evidence="3" id="KW-0677">Repeat</keyword>
<proteinExistence type="inferred from homology"/>
<accession>A0AB39W4V2</accession>
<dbReference type="InterPro" id="IPR018357">
    <property type="entry name" value="Hexapep_transf_CS"/>
</dbReference>
<dbReference type="SUPFAM" id="SSF51161">
    <property type="entry name" value="Trimeric LpxA-like enzymes"/>
    <property type="match status" value="1"/>
</dbReference>
<dbReference type="RefSeq" id="WP_367773628.1">
    <property type="nucleotide sequence ID" value="NZ_CP165625.1"/>
</dbReference>
<dbReference type="InterPro" id="IPR011004">
    <property type="entry name" value="Trimer_LpxA-like_sf"/>
</dbReference>
<evidence type="ECO:0000313" key="5">
    <source>
        <dbReference type="EMBL" id="XDU95684.1"/>
    </source>
</evidence>
<dbReference type="PANTHER" id="PTHR23416:SF23">
    <property type="entry name" value="ACETYLTRANSFERASE C18B11.09C-RELATED"/>
    <property type="match status" value="1"/>
</dbReference>
<keyword evidence="2" id="KW-0808">Transferase</keyword>
<dbReference type="InterPro" id="IPR001451">
    <property type="entry name" value="Hexapep"/>
</dbReference>
<dbReference type="GO" id="GO:0008374">
    <property type="term" value="F:O-acyltransferase activity"/>
    <property type="evidence" value="ECO:0007669"/>
    <property type="project" value="TreeGrafter"/>
</dbReference>
<dbReference type="PROSITE" id="PS00101">
    <property type="entry name" value="HEXAPEP_TRANSFERASES"/>
    <property type="match status" value="1"/>
</dbReference>
<comment type="similarity">
    <text evidence="1">Belongs to the transferase hexapeptide repeat family.</text>
</comment>